<keyword evidence="1" id="KW-0812">Transmembrane</keyword>
<feature type="transmembrane region" description="Helical" evidence="1">
    <location>
        <begin position="203"/>
        <end position="223"/>
    </location>
</feature>
<reference evidence="2 3" key="1">
    <citation type="submission" date="2019-06" db="EMBL/GenBank/DDBJ databases">
        <authorList>
            <person name="Srinivasan S."/>
        </authorList>
    </citation>
    <scope>NUCLEOTIDE SEQUENCE [LARGE SCALE GENOMIC DNA]</scope>
    <source>
        <strain evidence="2 3">17J68-5</strain>
    </source>
</reference>
<name>A0A5B8A4I6_9BACT</name>
<feature type="transmembrane region" description="Helical" evidence="1">
    <location>
        <begin position="337"/>
        <end position="355"/>
    </location>
</feature>
<evidence type="ECO:0000256" key="1">
    <source>
        <dbReference type="SAM" id="Phobius"/>
    </source>
</evidence>
<proteinExistence type="predicted"/>
<feature type="transmembrane region" description="Helical" evidence="1">
    <location>
        <begin position="169"/>
        <end position="197"/>
    </location>
</feature>
<sequence length="553" mass="61094">MLASANAATGSRALLWKLGRVVALPALLMLLSGWALGCFYETNDDAVITLLLRGNMSVAPVTNLHLYFHGVAWILATLYEAFPAWPWYGFALYGLLYLSTVLAFAVLDRLLHPRFSGPTIMVLMVLFFCVAWVEHGMWFNYVRVPMLLGGAGLLYAAQRRGQAGALMMGLLAFGLAWLIRPSAAMLALIATAPGIFWLGGRRASVLVLVANTLAVVGGGTLTLTRSTAASNYRTLDVLKSNLNDYHLYRPTPVTAPDSLAMQAVEQWMLGDSAVVNPDLFKRASRFEAGYFLRHQFWLKATETVQQLLRDYFPLLLLQVLICWQVFGSQRYTYERRFWVVQVMMIGLLLALGIVLKLPPRLALPLLDLWVLGNLAYLLDARHPRPRLAPLSAGLLALVVLAYGYKTWHRKAVLSQEALRGQHILARFAAGLTGHEAAVVVAGLEEAFKSQSPFREFSVSAPKLVLLTGWPTLDPSQPALRQQLTGTRDFPTAMRALAQRSDVKWFLAPDAAALLSRFCVLKCSGNPPQVRWLPLQSGLGPAPVFYAPHVETVK</sequence>
<feature type="transmembrane region" description="Helical" evidence="1">
    <location>
        <begin position="85"/>
        <end position="107"/>
    </location>
</feature>
<accession>A0A5B8A4I6</accession>
<keyword evidence="1" id="KW-1133">Transmembrane helix</keyword>
<keyword evidence="1" id="KW-0472">Membrane</keyword>
<evidence type="ECO:0008006" key="4">
    <source>
        <dbReference type="Google" id="ProtNLM"/>
    </source>
</evidence>
<gene>
    <name evidence="2" type="ORF">FHG12_20100</name>
</gene>
<feature type="transmembrane region" description="Helical" evidence="1">
    <location>
        <begin position="114"/>
        <end position="133"/>
    </location>
</feature>
<evidence type="ECO:0000313" key="2">
    <source>
        <dbReference type="EMBL" id="QDA62258.1"/>
    </source>
</evidence>
<dbReference type="AlphaFoldDB" id="A0A5B8A4I6"/>
<organism evidence="2 3">
    <name type="scientific">Hymenobacter jejuensis</name>
    <dbReference type="NCBI Taxonomy" id="2502781"/>
    <lineage>
        <taxon>Bacteria</taxon>
        <taxon>Pseudomonadati</taxon>
        <taxon>Bacteroidota</taxon>
        <taxon>Cytophagia</taxon>
        <taxon>Cytophagales</taxon>
        <taxon>Hymenobacteraceae</taxon>
        <taxon>Hymenobacter</taxon>
    </lineage>
</organism>
<feature type="transmembrane region" description="Helical" evidence="1">
    <location>
        <begin position="21"/>
        <end position="40"/>
    </location>
</feature>
<protein>
    <recommendedName>
        <fullName evidence="4">Glycosyltransferase family 39 protein</fullName>
    </recommendedName>
</protein>
<evidence type="ECO:0000313" key="3">
    <source>
        <dbReference type="Proteomes" id="UP000305398"/>
    </source>
</evidence>
<feature type="transmembrane region" description="Helical" evidence="1">
    <location>
        <begin position="139"/>
        <end position="157"/>
    </location>
</feature>
<dbReference type="RefSeq" id="WP_139517489.1">
    <property type="nucleotide sequence ID" value="NZ_CP040896.1"/>
</dbReference>
<feature type="transmembrane region" description="Helical" evidence="1">
    <location>
        <begin position="387"/>
        <end position="404"/>
    </location>
</feature>
<dbReference type="Proteomes" id="UP000305398">
    <property type="component" value="Chromosome"/>
</dbReference>
<keyword evidence="3" id="KW-1185">Reference proteome</keyword>
<dbReference type="EMBL" id="CP040896">
    <property type="protein sequence ID" value="QDA62258.1"/>
    <property type="molecule type" value="Genomic_DNA"/>
</dbReference>
<dbReference type="OrthoDB" id="878475at2"/>
<dbReference type="KEGG" id="hyj:FHG12_20100"/>